<proteinExistence type="predicted"/>
<dbReference type="Proteomes" id="UP000464754">
    <property type="component" value="Chromosome"/>
</dbReference>
<evidence type="ECO:0000256" key="1">
    <source>
        <dbReference type="ARBA" id="ARBA00023121"/>
    </source>
</evidence>
<dbReference type="Gene3D" id="3.40.50.10170">
    <property type="match status" value="1"/>
</dbReference>
<reference evidence="3" key="1">
    <citation type="submission" date="2019-05" db="EMBL/GenBank/DDBJ databases">
        <title>Complete genome sequencing of Absiella argi strain JCM 30884.</title>
        <authorList>
            <person name="Sakamoto M."/>
            <person name="Murakami T."/>
            <person name="Mori H."/>
        </authorList>
    </citation>
    <scope>NUCLEOTIDE SEQUENCE [LARGE SCALE GENOMIC DNA]</scope>
    <source>
        <strain evidence="3">JCM 30884</strain>
    </source>
</reference>
<sequence length="284" mass="31239">MKIAVVTDSGSGYTAKEAQENGLFFLPLQVIVKDKMYLDGVDLYTEELYEMLRNGEMPTTSMPPMGRIEELFEKLKEEGYEAVIAVPLTAGLSSTSSVMQAAANRHDVDLRIINCYSTCMIQRYLADSAKALADKGYDADEIVKRLNACVEHSDTLIIPDDLQHLKRGGRLTPLAAALGGLLKIKPVLKLNEDSEGKIDVFDKVRTMSKAMSKAVSTFSEANLDENYQLFVLHSGVPEEGNKLKEMLNDSFANNDVYCGLISAVISSHTGLGCLGIQYIKKIEI</sequence>
<dbReference type="InterPro" id="IPR043168">
    <property type="entry name" value="DegV_C"/>
</dbReference>
<keyword evidence="3" id="KW-1185">Reference proteome</keyword>
<dbReference type="InterPro" id="IPR050270">
    <property type="entry name" value="DegV_domain_contain"/>
</dbReference>
<dbReference type="InterPro" id="IPR003797">
    <property type="entry name" value="DegV"/>
</dbReference>
<evidence type="ECO:0000313" key="3">
    <source>
        <dbReference type="Proteomes" id="UP000464754"/>
    </source>
</evidence>
<gene>
    <name evidence="2" type="ORF">Aargi30884_27030</name>
</gene>
<dbReference type="GO" id="GO:0008289">
    <property type="term" value="F:lipid binding"/>
    <property type="evidence" value="ECO:0007669"/>
    <property type="project" value="UniProtKB-KW"/>
</dbReference>
<dbReference type="NCBIfam" id="TIGR00762">
    <property type="entry name" value="DegV"/>
    <property type="match status" value="1"/>
</dbReference>
<evidence type="ECO:0008006" key="4">
    <source>
        <dbReference type="Google" id="ProtNLM"/>
    </source>
</evidence>
<dbReference type="EMBL" id="AP019695">
    <property type="protein sequence ID" value="BBK23800.1"/>
    <property type="molecule type" value="Genomic_DNA"/>
</dbReference>
<accession>A0A6N4TL68</accession>
<keyword evidence="1" id="KW-0446">Lipid-binding</keyword>
<name>A0A6N4TL68_9FIRM</name>
<organism evidence="2 3">
    <name type="scientific">Amedibacterium intestinale</name>
    <dbReference type="NCBI Taxonomy" id="2583452"/>
    <lineage>
        <taxon>Bacteria</taxon>
        <taxon>Bacillati</taxon>
        <taxon>Bacillota</taxon>
        <taxon>Erysipelotrichia</taxon>
        <taxon>Erysipelotrichales</taxon>
        <taxon>Erysipelotrichaceae</taxon>
        <taxon>Amedibacterium</taxon>
    </lineage>
</organism>
<dbReference type="PANTHER" id="PTHR33434:SF2">
    <property type="entry name" value="FATTY ACID-BINDING PROTEIN TM_1468"/>
    <property type="match status" value="1"/>
</dbReference>
<dbReference type="RefSeq" id="WP_118277416.1">
    <property type="nucleotide sequence ID" value="NZ_AP019695.1"/>
</dbReference>
<dbReference type="PROSITE" id="PS51482">
    <property type="entry name" value="DEGV"/>
    <property type="match status" value="1"/>
</dbReference>
<dbReference type="Gene3D" id="3.30.1180.10">
    <property type="match status" value="1"/>
</dbReference>
<dbReference type="Pfam" id="PF02645">
    <property type="entry name" value="DegV"/>
    <property type="match status" value="1"/>
</dbReference>
<dbReference type="PANTHER" id="PTHR33434">
    <property type="entry name" value="DEGV DOMAIN-CONTAINING PROTEIN DR_1986-RELATED"/>
    <property type="match status" value="1"/>
</dbReference>
<dbReference type="AlphaFoldDB" id="A0A6N4TL68"/>
<protein>
    <recommendedName>
        <fullName evidence="4">DegV family protein</fullName>
    </recommendedName>
</protein>
<dbReference type="SUPFAM" id="SSF82549">
    <property type="entry name" value="DAK1/DegV-like"/>
    <property type="match status" value="1"/>
</dbReference>
<evidence type="ECO:0000313" key="2">
    <source>
        <dbReference type="EMBL" id="BBK23800.1"/>
    </source>
</evidence>
<dbReference type="KEGG" id="aarg:Aargi30884_27030"/>